<evidence type="ECO:0000259" key="9">
    <source>
        <dbReference type="PROSITE" id="PS50112"/>
    </source>
</evidence>
<proteinExistence type="predicted"/>
<evidence type="ECO:0000256" key="1">
    <source>
        <dbReference type="ARBA" id="ARBA00000085"/>
    </source>
</evidence>
<dbReference type="InterPro" id="IPR003594">
    <property type="entry name" value="HATPase_dom"/>
</dbReference>
<feature type="domain" description="PAC" evidence="10">
    <location>
        <begin position="290"/>
        <end position="342"/>
    </location>
</feature>
<feature type="coiled-coil region" evidence="6">
    <location>
        <begin position="194"/>
        <end position="221"/>
    </location>
</feature>
<feature type="domain" description="PAC" evidence="10">
    <location>
        <begin position="669"/>
        <end position="719"/>
    </location>
</feature>
<feature type="domain" description="PAS" evidence="9">
    <location>
        <begin position="494"/>
        <end position="542"/>
    </location>
</feature>
<keyword evidence="7" id="KW-0472">Membrane</keyword>
<dbReference type="Gene3D" id="3.30.450.20">
    <property type="entry name" value="PAS domain"/>
    <property type="match status" value="4"/>
</dbReference>
<dbReference type="NCBIfam" id="TIGR00229">
    <property type="entry name" value="sensory_box"/>
    <property type="match status" value="3"/>
</dbReference>
<evidence type="ECO:0000256" key="4">
    <source>
        <dbReference type="ARBA" id="ARBA00022679"/>
    </source>
</evidence>
<evidence type="ECO:0000256" key="6">
    <source>
        <dbReference type="SAM" id="Coils"/>
    </source>
</evidence>
<keyword evidence="3" id="KW-0597">Phosphoprotein</keyword>
<dbReference type="Pfam" id="PF08447">
    <property type="entry name" value="PAS_3"/>
    <property type="match status" value="1"/>
</dbReference>
<keyword evidence="7" id="KW-1133">Transmembrane helix</keyword>
<organism evidence="11 12">
    <name type="scientific">Postechiella marina</name>
    <dbReference type="NCBI Taxonomy" id="943941"/>
    <lineage>
        <taxon>Bacteria</taxon>
        <taxon>Pseudomonadati</taxon>
        <taxon>Bacteroidota</taxon>
        <taxon>Flavobacteriia</taxon>
        <taxon>Flavobacteriales</taxon>
        <taxon>Flavobacteriaceae</taxon>
        <taxon>Postechiella</taxon>
    </lineage>
</organism>
<evidence type="ECO:0000259" key="8">
    <source>
        <dbReference type="PROSITE" id="PS50109"/>
    </source>
</evidence>
<dbReference type="PROSITE" id="PS50113">
    <property type="entry name" value="PAC"/>
    <property type="match status" value="4"/>
</dbReference>
<accession>A0ABP8CG72</accession>
<evidence type="ECO:0000256" key="5">
    <source>
        <dbReference type="ARBA" id="ARBA00022777"/>
    </source>
</evidence>
<comment type="catalytic activity">
    <reaction evidence="1">
        <text>ATP + protein L-histidine = ADP + protein N-phospho-L-histidine.</text>
        <dbReference type="EC" id="2.7.13.3"/>
    </reaction>
</comment>
<keyword evidence="12" id="KW-1185">Reference proteome</keyword>
<feature type="transmembrane region" description="Helical" evidence="7">
    <location>
        <begin position="154"/>
        <end position="174"/>
    </location>
</feature>
<reference evidence="12" key="1">
    <citation type="journal article" date="2019" name="Int. J. Syst. Evol. Microbiol.">
        <title>The Global Catalogue of Microorganisms (GCM) 10K type strain sequencing project: providing services to taxonomists for standard genome sequencing and annotation.</title>
        <authorList>
            <consortium name="The Broad Institute Genomics Platform"/>
            <consortium name="The Broad Institute Genome Sequencing Center for Infectious Disease"/>
            <person name="Wu L."/>
            <person name="Ma J."/>
        </authorList>
    </citation>
    <scope>NUCLEOTIDE SEQUENCE [LARGE SCALE GENOMIC DNA]</scope>
    <source>
        <strain evidence="12">JCM 17630</strain>
    </source>
</reference>
<dbReference type="Pfam" id="PF13426">
    <property type="entry name" value="PAS_9"/>
    <property type="match status" value="1"/>
</dbReference>
<dbReference type="InterPro" id="IPR035965">
    <property type="entry name" value="PAS-like_dom_sf"/>
</dbReference>
<dbReference type="InterPro" id="IPR000014">
    <property type="entry name" value="PAS"/>
</dbReference>
<keyword evidence="5" id="KW-0418">Kinase</keyword>
<dbReference type="Pfam" id="PF08448">
    <property type="entry name" value="PAS_4"/>
    <property type="match status" value="1"/>
</dbReference>
<feature type="domain" description="PAS" evidence="9">
    <location>
        <begin position="592"/>
        <end position="645"/>
    </location>
</feature>
<keyword evidence="6" id="KW-0175">Coiled coil</keyword>
<dbReference type="InterPro" id="IPR005467">
    <property type="entry name" value="His_kinase_dom"/>
</dbReference>
<name>A0ABP8CG72_9FLAO</name>
<dbReference type="Pfam" id="PF02518">
    <property type="entry name" value="HATPase_c"/>
    <property type="match status" value="1"/>
</dbReference>
<dbReference type="InterPro" id="IPR036890">
    <property type="entry name" value="HATPase_C_sf"/>
</dbReference>
<keyword evidence="7" id="KW-0812">Transmembrane</keyword>
<evidence type="ECO:0000256" key="3">
    <source>
        <dbReference type="ARBA" id="ARBA00022553"/>
    </source>
</evidence>
<dbReference type="SUPFAM" id="SSF55785">
    <property type="entry name" value="PYP-like sensor domain (PAS domain)"/>
    <property type="match status" value="4"/>
</dbReference>
<dbReference type="Gene3D" id="3.30.565.10">
    <property type="entry name" value="Histidine kinase-like ATPase, C-terminal domain"/>
    <property type="match status" value="1"/>
</dbReference>
<evidence type="ECO:0000313" key="11">
    <source>
        <dbReference type="EMBL" id="GAA4238814.1"/>
    </source>
</evidence>
<dbReference type="CDD" id="cd00075">
    <property type="entry name" value="HATPase"/>
    <property type="match status" value="1"/>
</dbReference>
<dbReference type="PRINTS" id="PR00344">
    <property type="entry name" value="BCTRLSENSOR"/>
</dbReference>
<sequence length="961" mass="110391">MAFFVLIKSHILTQGEDAFLISKSGKQSMLSQRIVKAIFALDSDTRLVPAATIKDSLKVFTKELEQTHEFLLKKNKETKRASKLNSLFRDVDVNLKTLVKTSDSISSLPDFKLNKKTQRLIKETELSFLFGMDAIVNEYLKIAQANFISTKNSYYTIFGLSVLILTVGFFFLWFPNIQQLIRKNELLIRSNEKLAHSKLQIKQSLNELKELKIDLEHKERFNKIFINQAPPSIAMLDKDMKYMAVSEKWKQDYNMEGQVVIGRSHYEVFPEIKQEWKEQHKKCLAGYIDKCEEAPFVRADGSVQWIFWDVRPWYLPDGEVGGLLMYTGDITDIKKQSLAKHRIEQILKSTNKVSRIGTWELDIETDKLTFSDMSREILKLPKDYQVYGNSSLHLYKDGVSKDKIINSIRKIKETGEPFDLELEVINMEGEDIWIRDIGQAEFIEGRCVRVYGIFQDITEIKQSESALTKQNQLLSFAEKISKMGHWQWELKTNIVTWSSNLYDIMGFNKNSFEVKPNTLFEITHPDDIDKVKSYMKKGLETKHFDGELVQRIISEDNSVKTIQVLAKIFTDSDGEIIEVVGTCQDITLQRIAEIKFRGLLESAPDAMIILNENKRIHLVNKQAEKMFGYSASELYDKKIEVLIPDRIIDNFIVYSDDYFENPRFIKTGERRELIGINKDGEEFTVQISLSPLETEEGILVSAAIRDITAQKEAEQKIIHVNDNLKLLAQELTSKNIQLADFAQITSHNLRAPVSNLSSLVDLYAISDDNSDKEEVFEKFKKVVNHLTFTLNTLLEALKVKEGKVKVSYVYFDKTFEKTKEVLAGQIIESKAEITSDFTSINKTLHNKVYFESIFLNLIENAIKYRSKSRVLKLHLHTELIDGNIVLKVKDNGLGINLDRHRNKIFGLNKVFHRHPNAKGVGLYMTKLHVESMGGKISVKSVVGEGSTFIVKFSNTAKKSHI</sequence>
<dbReference type="SUPFAM" id="SSF55874">
    <property type="entry name" value="ATPase domain of HSP90 chaperone/DNA topoisomerase II/histidine kinase"/>
    <property type="match status" value="1"/>
</dbReference>
<dbReference type="SMART" id="SM00086">
    <property type="entry name" value="PAC"/>
    <property type="match status" value="4"/>
</dbReference>
<dbReference type="SUPFAM" id="SSF47384">
    <property type="entry name" value="Homodimeric domain of signal transducing histidine kinase"/>
    <property type="match status" value="1"/>
</dbReference>
<dbReference type="EC" id="2.7.13.3" evidence="2"/>
<dbReference type="CDD" id="cd00130">
    <property type="entry name" value="PAS"/>
    <property type="match status" value="2"/>
</dbReference>
<comment type="caution">
    <text evidence="11">The sequence shown here is derived from an EMBL/GenBank/DDBJ whole genome shotgun (WGS) entry which is preliminary data.</text>
</comment>
<dbReference type="PROSITE" id="PS50109">
    <property type="entry name" value="HIS_KIN"/>
    <property type="match status" value="1"/>
</dbReference>
<dbReference type="PANTHER" id="PTHR43304:SF1">
    <property type="entry name" value="PAC DOMAIN-CONTAINING PROTEIN"/>
    <property type="match status" value="1"/>
</dbReference>
<dbReference type="InterPro" id="IPR004358">
    <property type="entry name" value="Sig_transdc_His_kin-like_C"/>
</dbReference>
<dbReference type="EMBL" id="BAABCA010000007">
    <property type="protein sequence ID" value="GAA4238814.1"/>
    <property type="molecule type" value="Genomic_DNA"/>
</dbReference>
<dbReference type="SMART" id="SM00387">
    <property type="entry name" value="HATPase_c"/>
    <property type="match status" value="1"/>
</dbReference>
<dbReference type="InterPro" id="IPR052162">
    <property type="entry name" value="Sensor_kinase/Photoreceptor"/>
</dbReference>
<dbReference type="InterPro" id="IPR036097">
    <property type="entry name" value="HisK_dim/P_sf"/>
</dbReference>
<dbReference type="InterPro" id="IPR013656">
    <property type="entry name" value="PAS_4"/>
</dbReference>
<dbReference type="InterPro" id="IPR013655">
    <property type="entry name" value="PAS_fold_3"/>
</dbReference>
<gene>
    <name evidence="11" type="ORF">GCM10022291_30710</name>
</gene>
<dbReference type="InterPro" id="IPR000700">
    <property type="entry name" value="PAS-assoc_C"/>
</dbReference>
<evidence type="ECO:0000313" key="12">
    <source>
        <dbReference type="Proteomes" id="UP001501496"/>
    </source>
</evidence>
<feature type="domain" description="Histidine kinase" evidence="8">
    <location>
        <begin position="744"/>
        <end position="956"/>
    </location>
</feature>
<dbReference type="PANTHER" id="PTHR43304">
    <property type="entry name" value="PHYTOCHROME-LIKE PROTEIN CPH1"/>
    <property type="match status" value="1"/>
</dbReference>
<dbReference type="InterPro" id="IPR001610">
    <property type="entry name" value="PAC"/>
</dbReference>
<dbReference type="Proteomes" id="UP001501496">
    <property type="component" value="Unassembled WGS sequence"/>
</dbReference>
<feature type="domain" description="PAC" evidence="10">
    <location>
        <begin position="542"/>
        <end position="598"/>
    </location>
</feature>
<dbReference type="Gene3D" id="2.10.70.100">
    <property type="match status" value="1"/>
</dbReference>
<dbReference type="SMART" id="SM00091">
    <property type="entry name" value="PAS"/>
    <property type="match status" value="3"/>
</dbReference>
<protein>
    <recommendedName>
        <fullName evidence="2">histidine kinase</fullName>
        <ecNumber evidence="2">2.7.13.3</ecNumber>
    </recommendedName>
</protein>
<dbReference type="PROSITE" id="PS50112">
    <property type="entry name" value="PAS"/>
    <property type="match status" value="2"/>
</dbReference>
<evidence type="ECO:0000256" key="7">
    <source>
        <dbReference type="SAM" id="Phobius"/>
    </source>
</evidence>
<evidence type="ECO:0000256" key="2">
    <source>
        <dbReference type="ARBA" id="ARBA00012438"/>
    </source>
</evidence>
<keyword evidence="4" id="KW-0808">Transferase</keyword>
<evidence type="ECO:0000259" key="10">
    <source>
        <dbReference type="PROSITE" id="PS50113"/>
    </source>
</evidence>
<feature type="domain" description="PAC" evidence="10">
    <location>
        <begin position="418"/>
        <end position="469"/>
    </location>
</feature>
<dbReference type="Gene3D" id="1.10.287.130">
    <property type="match status" value="1"/>
</dbReference>